<sequence>MVLSGSWTPCSTGPVGRAGSQGGLQTMRSARPSGNRPGPDTSTRGLDHFEGRSWVGWHHHVTLVTAAHAFLTEQRLAPSRYTGLTLYQILDTIQNLVNCWTGTCPTCHQPPPGTSTTSQNPSARQT</sequence>
<evidence type="ECO:0000313" key="3">
    <source>
        <dbReference type="Proteomes" id="UP000606194"/>
    </source>
</evidence>
<name>A0A918G033_9ACTN</name>
<accession>A0A918G033</accession>
<proteinExistence type="predicted"/>
<comment type="caution">
    <text evidence="2">The sequence shown here is derived from an EMBL/GenBank/DDBJ whole genome shotgun (WGS) entry which is preliminary data.</text>
</comment>
<organism evidence="2 3">
    <name type="scientific">Streptomyces humidus</name>
    <dbReference type="NCBI Taxonomy" id="52259"/>
    <lineage>
        <taxon>Bacteria</taxon>
        <taxon>Bacillati</taxon>
        <taxon>Actinomycetota</taxon>
        <taxon>Actinomycetes</taxon>
        <taxon>Kitasatosporales</taxon>
        <taxon>Streptomycetaceae</taxon>
        <taxon>Streptomyces</taxon>
    </lineage>
</organism>
<keyword evidence="3" id="KW-1185">Reference proteome</keyword>
<evidence type="ECO:0000256" key="1">
    <source>
        <dbReference type="SAM" id="MobiDB-lite"/>
    </source>
</evidence>
<reference evidence="2" key="1">
    <citation type="journal article" date="2014" name="Int. J. Syst. Evol. Microbiol.">
        <title>Complete genome sequence of Corynebacterium casei LMG S-19264T (=DSM 44701T), isolated from a smear-ripened cheese.</title>
        <authorList>
            <consortium name="US DOE Joint Genome Institute (JGI-PGF)"/>
            <person name="Walter F."/>
            <person name="Albersmeier A."/>
            <person name="Kalinowski J."/>
            <person name="Ruckert C."/>
        </authorList>
    </citation>
    <scope>NUCLEOTIDE SEQUENCE</scope>
    <source>
        <strain evidence="2">JCM 4386</strain>
    </source>
</reference>
<protein>
    <recommendedName>
        <fullName evidence="4">Transposase</fullName>
    </recommendedName>
</protein>
<feature type="region of interest" description="Disordered" evidence="1">
    <location>
        <begin position="1"/>
        <end position="47"/>
    </location>
</feature>
<feature type="compositionally biased region" description="Polar residues" evidence="1">
    <location>
        <begin position="1"/>
        <end position="11"/>
    </location>
</feature>
<feature type="region of interest" description="Disordered" evidence="1">
    <location>
        <begin position="107"/>
        <end position="126"/>
    </location>
</feature>
<feature type="compositionally biased region" description="Polar residues" evidence="1">
    <location>
        <begin position="114"/>
        <end position="126"/>
    </location>
</feature>
<evidence type="ECO:0000313" key="2">
    <source>
        <dbReference type="EMBL" id="GGS10390.1"/>
    </source>
</evidence>
<evidence type="ECO:0008006" key="4">
    <source>
        <dbReference type="Google" id="ProtNLM"/>
    </source>
</evidence>
<reference evidence="2" key="2">
    <citation type="submission" date="2020-09" db="EMBL/GenBank/DDBJ databases">
        <authorList>
            <person name="Sun Q."/>
            <person name="Ohkuma M."/>
        </authorList>
    </citation>
    <scope>NUCLEOTIDE SEQUENCE</scope>
    <source>
        <strain evidence="2">JCM 4386</strain>
    </source>
</reference>
<dbReference type="EMBL" id="BMTL01000026">
    <property type="protein sequence ID" value="GGS10390.1"/>
    <property type="molecule type" value="Genomic_DNA"/>
</dbReference>
<dbReference type="AlphaFoldDB" id="A0A918G033"/>
<gene>
    <name evidence="2" type="ORF">GCM10010269_56920</name>
</gene>
<dbReference type="Proteomes" id="UP000606194">
    <property type="component" value="Unassembled WGS sequence"/>
</dbReference>